<evidence type="ECO:0000256" key="14">
    <source>
        <dbReference type="PROSITE-ProRule" id="PRU00221"/>
    </source>
</evidence>
<dbReference type="PANTHER" id="PTHR19876">
    <property type="entry name" value="COATOMER"/>
    <property type="match status" value="1"/>
</dbReference>
<keyword evidence="10" id="KW-0333">Golgi apparatus</keyword>
<feature type="repeat" description="WD" evidence="14">
    <location>
        <begin position="165"/>
        <end position="206"/>
    </location>
</feature>
<dbReference type="InterPro" id="IPR020472">
    <property type="entry name" value="WD40_PAC1"/>
</dbReference>
<keyword evidence="6 14" id="KW-0853">WD repeat</keyword>
<reference evidence="19" key="1">
    <citation type="submission" date="2016-06" db="UniProtKB">
        <authorList>
            <consortium name="WormBaseParasite"/>
        </authorList>
    </citation>
    <scope>IDENTIFICATION</scope>
</reference>
<evidence type="ECO:0000259" key="15">
    <source>
        <dbReference type="Pfam" id="PF04053"/>
    </source>
</evidence>
<dbReference type="GO" id="GO:0006886">
    <property type="term" value="P:intracellular protein transport"/>
    <property type="evidence" value="ECO:0007669"/>
    <property type="project" value="InterPro"/>
</dbReference>
<dbReference type="PROSITE" id="PS50294">
    <property type="entry name" value="WD_REPEATS_REGION"/>
    <property type="match status" value="3"/>
</dbReference>
<dbReference type="InterPro" id="IPR050844">
    <property type="entry name" value="Coatomer_complex_subunit"/>
</dbReference>
<feature type="domain" description="COPA/B second beta-propeller" evidence="15">
    <location>
        <begin position="261"/>
        <end position="508"/>
    </location>
</feature>
<dbReference type="Proteomes" id="UP000270296">
    <property type="component" value="Unassembled WGS sequence"/>
</dbReference>
<protein>
    <recommendedName>
        <fullName evidence="13">Beta'-coat protein</fullName>
    </recommendedName>
</protein>
<organism evidence="19">
    <name type="scientific">Soboliphyme baturini</name>
    <dbReference type="NCBI Taxonomy" id="241478"/>
    <lineage>
        <taxon>Eukaryota</taxon>
        <taxon>Metazoa</taxon>
        <taxon>Ecdysozoa</taxon>
        <taxon>Nematoda</taxon>
        <taxon>Enoplea</taxon>
        <taxon>Dorylaimia</taxon>
        <taxon>Dioctophymatida</taxon>
        <taxon>Dioctophymatoidea</taxon>
        <taxon>Soboliphymatidae</taxon>
        <taxon>Soboliphyme</taxon>
    </lineage>
</organism>
<dbReference type="Pfam" id="PF00400">
    <property type="entry name" value="WD40"/>
    <property type="match status" value="3"/>
</dbReference>
<dbReference type="CDD" id="cd22947">
    <property type="entry name" value="Coatomer_WDAD_beta-like"/>
    <property type="match status" value="1"/>
</dbReference>
<evidence type="ECO:0000256" key="13">
    <source>
        <dbReference type="ARBA" id="ARBA00032920"/>
    </source>
</evidence>
<dbReference type="GO" id="GO:0006891">
    <property type="term" value="P:intra-Golgi vesicle-mediated transport"/>
    <property type="evidence" value="ECO:0007669"/>
    <property type="project" value="TreeGrafter"/>
</dbReference>
<evidence type="ECO:0000256" key="5">
    <source>
        <dbReference type="ARBA" id="ARBA00022490"/>
    </source>
</evidence>
<dbReference type="PIRSF" id="PIRSF005567">
    <property type="entry name" value="Coatomer_beta'_subunit"/>
    <property type="match status" value="1"/>
</dbReference>
<comment type="similarity">
    <text evidence="3">Belongs to the WD repeat COPB2 family.</text>
</comment>
<evidence type="ECO:0000313" key="17">
    <source>
        <dbReference type="EMBL" id="VDP06448.1"/>
    </source>
</evidence>
<keyword evidence="4" id="KW-0813">Transport</keyword>
<feature type="repeat" description="WD" evidence="14">
    <location>
        <begin position="78"/>
        <end position="120"/>
    </location>
</feature>
<dbReference type="CDD" id="cd00200">
    <property type="entry name" value="WD40"/>
    <property type="match status" value="1"/>
</dbReference>
<keyword evidence="7" id="KW-0677">Repeat</keyword>
<dbReference type="PROSITE" id="PS50082">
    <property type="entry name" value="WD_REPEATS_2"/>
    <property type="match status" value="3"/>
</dbReference>
<dbReference type="OrthoDB" id="2150324at2759"/>
<evidence type="ECO:0000256" key="8">
    <source>
        <dbReference type="ARBA" id="ARBA00022892"/>
    </source>
</evidence>
<dbReference type="Pfam" id="PF04053">
    <property type="entry name" value="B-prop_COPA_B_2nd"/>
    <property type="match status" value="1"/>
</dbReference>
<dbReference type="GO" id="GO:0006890">
    <property type="term" value="P:retrograde vesicle-mediated transport, Golgi to endoplasmic reticulum"/>
    <property type="evidence" value="ECO:0007669"/>
    <property type="project" value="TreeGrafter"/>
</dbReference>
<evidence type="ECO:0000256" key="4">
    <source>
        <dbReference type="ARBA" id="ARBA00022448"/>
    </source>
</evidence>
<dbReference type="EMBL" id="UZAM01008794">
    <property type="protein sequence ID" value="VDP06448.1"/>
    <property type="molecule type" value="Genomic_DNA"/>
</dbReference>
<dbReference type="Gene3D" id="1.25.40.470">
    <property type="match status" value="1"/>
</dbReference>
<dbReference type="PRINTS" id="PR00320">
    <property type="entry name" value="GPROTEINBRPT"/>
</dbReference>
<dbReference type="InterPro" id="IPR015943">
    <property type="entry name" value="WD40/YVTN_repeat-like_dom_sf"/>
</dbReference>
<dbReference type="SMART" id="SM00320">
    <property type="entry name" value="WD40"/>
    <property type="match status" value="3"/>
</dbReference>
<evidence type="ECO:0000313" key="19">
    <source>
        <dbReference type="WBParaSite" id="SBAD_0000537501-mRNA-1"/>
    </source>
</evidence>
<proteinExistence type="inferred from homology"/>
<dbReference type="WBParaSite" id="SBAD_0000537501-mRNA-1">
    <property type="protein sequence ID" value="SBAD_0000537501-mRNA-1"/>
    <property type="gene ID" value="SBAD_0000537501"/>
</dbReference>
<evidence type="ECO:0000256" key="3">
    <source>
        <dbReference type="ARBA" id="ARBA00010844"/>
    </source>
</evidence>
<evidence type="ECO:0000256" key="10">
    <source>
        <dbReference type="ARBA" id="ARBA00023034"/>
    </source>
</evidence>
<keyword evidence="9" id="KW-0653">Protein transport</keyword>
<dbReference type="InterPro" id="IPR016453">
    <property type="entry name" value="COPB2"/>
</dbReference>
<dbReference type="GO" id="GO:0006888">
    <property type="term" value="P:endoplasmic reticulum to Golgi vesicle-mediated transport"/>
    <property type="evidence" value="ECO:0007669"/>
    <property type="project" value="TreeGrafter"/>
</dbReference>
<reference evidence="17 18" key="2">
    <citation type="submission" date="2018-11" db="EMBL/GenBank/DDBJ databases">
        <authorList>
            <consortium name="Pathogen Informatics"/>
        </authorList>
    </citation>
    <scope>NUCLEOTIDE SEQUENCE [LARGE SCALE GENOMIC DNA]</scope>
</reference>
<sequence length="780" mass="87319">MLCSLYNGNVHIWNYDTQQLLKSFEVCDLPVRVAKFVPRKNCTCRLCPVVGHPPHSAVYDMTIKLWDWDSKWQCKQTFEGHSHYVMQLVINPKDTNTFATACLDRSIKVWQLGSSQAKFTLEGHEKGVNCVDFYHGGDKPYLISGADDHLVKIWDYQNKTCVATLEGHAQNVSSVCFHPNLPVILSGSEDSTVRVWHANTYRLETSLNYGLDRVWTISTLKGSNAVAIGYDEGSILIKLGREEPAISMDSSGKIIWAKHLEVQQANLKSLGAGIEVKDGERLPLTVKDLGACDIYPQFIQHNSNGRFVVIYGDGEYVIYTAMALRNKAFGSGLEFVWSADSNTYAVRESMSSVKIFCNFKDSLTLKLPAAAEGIFGGTLLGVRSAAYLSFYDWDKGMLVRRIEIAPKQVFWSDKELVAITTEDSFFILRYYADIVVSDDGIEDAFEVISEYSDVVKTATWIRECFVYTTVQNRLNYCIGSEIVTVSHLDRPMYILGYISAENRLYLSDKDLNIVSYLLLQSVLNYQTAVLRNDFDTADSLLNSIPDSQRTRIAQFLEKQGYKKQALSVSQDPEHRFELALSVGDLKLAYSLAAESDSEEKWRQLSKVATTKNDFALAGECMSRARDYGALLMLATSCGSKALTEKVASDALTAKQYNIAFLANVLLGRSCIFRSYLLVAGWKESLSEINPKLAKSLADPTQYENLFPNLEEDKKVEARLNELRDHFLPASAYANMPVSLVIPSCSGNVFSGLHDFSVSFVMCNDRASNIIPIPYRPSTVA</sequence>
<evidence type="ECO:0000256" key="9">
    <source>
        <dbReference type="ARBA" id="ARBA00022927"/>
    </source>
</evidence>
<keyword evidence="11" id="KW-0472">Membrane</keyword>
<evidence type="ECO:0000256" key="1">
    <source>
        <dbReference type="ARBA" id="ARBA00004255"/>
    </source>
</evidence>
<evidence type="ECO:0000259" key="16">
    <source>
        <dbReference type="Pfam" id="PF23953"/>
    </source>
</evidence>
<dbReference type="GO" id="GO:0000139">
    <property type="term" value="C:Golgi membrane"/>
    <property type="evidence" value="ECO:0007669"/>
    <property type="project" value="UniProtKB-SubCell"/>
</dbReference>
<keyword evidence="5" id="KW-0963">Cytoplasm</keyword>
<name>A0A183ING9_9BILA</name>
<dbReference type="InterPro" id="IPR036322">
    <property type="entry name" value="WD40_repeat_dom_sf"/>
</dbReference>
<evidence type="ECO:0000256" key="7">
    <source>
        <dbReference type="ARBA" id="ARBA00022737"/>
    </source>
</evidence>
<comment type="subcellular location">
    <subcellularLocation>
        <location evidence="2">Cytoplasmic vesicle</location>
        <location evidence="2">COPI-coated vesicle membrane</location>
        <topology evidence="2">Peripheral membrane protein</topology>
        <orientation evidence="2">Cytoplasmic side</orientation>
    </subcellularLocation>
    <subcellularLocation>
        <location evidence="1">Golgi apparatus membrane</location>
        <topology evidence="1">Peripheral membrane protein</topology>
        <orientation evidence="1">Cytoplasmic side</orientation>
    </subcellularLocation>
</comment>
<evidence type="ECO:0000256" key="11">
    <source>
        <dbReference type="ARBA" id="ARBA00023136"/>
    </source>
</evidence>
<dbReference type="PANTHER" id="PTHR19876:SF2">
    <property type="entry name" value="COATOMER SUBUNIT BETA"/>
    <property type="match status" value="1"/>
</dbReference>
<dbReference type="InterPro" id="IPR006692">
    <property type="entry name" value="Beta-prop_COPA/B_2nd"/>
</dbReference>
<dbReference type="GO" id="GO:0030126">
    <property type="term" value="C:COPI vesicle coat"/>
    <property type="evidence" value="ECO:0007669"/>
    <property type="project" value="TreeGrafter"/>
</dbReference>
<keyword evidence="12" id="KW-0968">Cytoplasmic vesicle</keyword>
<dbReference type="InterPro" id="IPR056176">
    <property type="entry name" value="TPR_COPA_B"/>
</dbReference>
<feature type="repeat" description="WD" evidence="14">
    <location>
        <begin position="121"/>
        <end position="164"/>
    </location>
</feature>
<evidence type="ECO:0000256" key="6">
    <source>
        <dbReference type="ARBA" id="ARBA00022574"/>
    </source>
</evidence>
<evidence type="ECO:0000256" key="12">
    <source>
        <dbReference type="ARBA" id="ARBA00023329"/>
    </source>
</evidence>
<dbReference type="InterPro" id="IPR001680">
    <property type="entry name" value="WD40_rpt"/>
</dbReference>
<dbReference type="SUPFAM" id="SSF50978">
    <property type="entry name" value="WD40 repeat-like"/>
    <property type="match status" value="1"/>
</dbReference>
<gene>
    <name evidence="17" type="ORF">SBAD_LOCUS5165</name>
</gene>
<accession>A0A183ING9</accession>
<dbReference type="GO" id="GO:0005198">
    <property type="term" value="F:structural molecule activity"/>
    <property type="evidence" value="ECO:0007669"/>
    <property type="project" value="InterPro"/>
</dbReference>
<evidence type="ECO:0000256" key="2">
    <source>
        <dbReference type="ARBA" id="ARBA00004347"/>
    </source>
</evidence>
<feature type="domain" description="COPA/B TPR" evidence="16">
    <location>
        <begin position="525"/>
        <end position="668"/>
    </location>
</feature>
<evidence type="ECO:0000313" key="18">
    <source>
        <dbReference type="Proteomes" id="UP000270296"/>
    </source>
</evidence>
<dbReference type="AlphaFoldDB" id="A0A183ING9"/>
<keyword evidence="8" id="KW-0931">ER-Golgi transport</keyword>
<dbReference type="Gene3D" id="2.130.10.10">
    <property type="entry name" value="YVTN repeat-like/Quinoprotein amine dehydrogenase"/>
    <property type="match status" value="1"/>
</dbReference>
<keyword evidence="18" id="KW-1185">Reference proteome</keyword>
<dbReference type="Pfam" id="PF23953">
    <property type="entry name" value="TPR_COPA_B"/>
    <property type="match status" value="1"/>
</dbReference>